<dbReference type="AlphaFoldDB" id="A0A5E8C3N4"/>
<evidence type="ECO:0000256" key="1">
    <source>
        <dbReference type="SAM" id="MobiDB-lite"/>
    </source>
</evidence>
<proteinExistence type="predicted"/>
<sequence>MHCQNLQTLPNDAHYAIAEFLTGNDLTALSQVSKALRTIYNPLSFTHTIASSSSSSKHPSSSTTKSRSVPSKALTSPKSYTSWFCPQSIIHLAITEHLIESLPNSTQLSYNFPALVAIQLLPENDHPHLSAHTVVSFAKTKTNTNNTNTNNTTTTLTLKPTQNTLPVVFTAATPVRVTGKPQPPLPLLSNDAAAFAHIAHIALDLGWADLPGLVSLQSLLPLSQHVHTLTLKAIEPRLFAGVLAAIPSCWPNIETLRVALLVCWRKENIRIEAAIQHIPNIPKSIPNVVLSLDPLHDDDDHPPPLMLDFDRAAQLPDSQIVRAPAVSHVIMNECIGTKGDTTPVATSSSTIPSRRNAIEFPGLRALQLTLGVPWNRMSTAACSAHTLTTLYLRTNPNSHKLHQECLFWLLDDFREFTNLQRLAISFASAGSVKGNPLADFSPYFACIRKHYTSSNEPPNKKWLTEILNDSIDWAARPTLADWLQSLLISFAGKPDRAVVMMLPMFRMLAKSPAEFRAMTRTFLLEAFAEKCLHGLPRLEYLAVDFGSDIGVVSPGMTRLVNYHTGLKQMLVQETLLDGESMVFEHHEPHMATVLGGTNKPSSLVAQTVVDMEQKRTFTQPFFTTLPATESSICAQSNFFVQNFDSVFSDESFSGWL</sequence>
<gene>
    <name evidence="3" type="ORF">SAPINGB_P005038</name>
</gene>
<organism evidence="3 4">
    <name type="scientific">Magnusiomyces paraingens</name>
    <dbReference type="NCBI Taxonomy" id="2606893"/>
    <lineage>
        <taxon>Eukaryota</taxon>
        <taxon>Fungi</taxon>
        <taxon>Dikarya</taxon>
        <taxon>Ascomycota</taxon>
        <taxon>Saccharomycotina</taxon>
        <taxon>Dipodascomycetes</taxon>
        <taxon>Dipodascales</taxon>
        <taxon>Dipodascaceae</taxon>
        <taxon>Magnusiomyces</taxon>
    </lineage>
</organism>
<keyword evidence="4" id="KW-1185">Reference proteome</keyword>
<reference evidence="3 4" key="1">
    <citation type="submission" date="2019-09" db="EMBL/GenBank/DDBJ databases">
        <authorList>
            <person name="Brejova B."/>
        </authorList>
    </citation>
    <scope>NUCLEOTIDE SEQUENCE [LARGE SCALE GENOMIC DNA]</scope>
</reference>
<dbReference type="PROSITE" id="PS50181">
    <property type="entry name" value="FBOX"/>
    <property type="match status" value="1"/>
</dbReference>
<dbReference type="Proteomes" id="UP000398389">
    <property type="component" value="Unassembled WGS sequence"/>
</dbReference>
<dbReference type="RefSeq" id="XP_031855644.1">
    <property type="nucleotide sequence ID" value="XM_031999753.1"/>
</dbReference>
<dbReference type="EMBL" id="CABVLU010000004">
    <property type="protein sequence ID" value="VVT56398.1"/>
    <property type="molecule type" value="Genomic_DNA"/>
</dbReference>
<accession>A0A5E8C3N4</accession>
<feature type="domain" description="F-box" evidence="2">
    <location>
        <begin position="3"/>
        <end position="49"/>
    </location>
</feature>
<dbReference type="GeneID" id="43583853"/>
<evidence type="ECO:0000313" key="4">
    <source>
        <dbReference type="Proteomes" id="UP000398389"/>
    </source>
</evidence>
<evidence type="ECO:0000259" key="2">
    <source>
        <dbReference type="PROSITE" id="PS50181"/>
    </source>
</evidence>
<evidence type="ECO:0000313" key="3">
    <source>
        <dbReference type="EMBL" id="VVT56398.1"/>
    </source>
</evidence>
<feature type="compositionally biased region" description="Low complexity" evidence="1">
    <location>
        <begin position="51"/>
        <end position="71"/>
    </location>
</feature>
<name>A0A5E8C3N4_9ASCO</name>
<dbReference type="InterPro" id="IPR001810">
    <property type="entry name" value="F-box_dom"/>
</dbReference>
<protein>
    <recommendedName>
        <fullName evidence="2">F-box domain-containing protein</fullName>
    </recommendedName>
</protein>
<feature type="region of interest" description="Disordered" evidence="1">
    <location>
        <begin position="50"/>
        <end position="77"/>
    </location>
</feature>